<dbReference type="InterPro" id="IPR038765">
    <property type="entry name" value="Papain-like_cys_pep_sf"/>
</dbReference>
<accession>A0A1G8WQA6</accession>
<protein>
    <submittedName>
        <fullName evidence="1">Permuted papain-like amidase enzyme, YaeF/YiiX, C92 family</fullName>
    </submittedName>
</protein>
<reference evidence="2" key="1">
    <citation type="submission" date="2016-10" db="EMBL/GenBank/DDBJ databases">
        <authorList>
            <person name="Varghese N."/>
            <person name="Submissions S."/>
        </authorList>
    </citation>
    <scope>NUCLEOTIDE SEQUENCE [LARGE SCALE GENOMIC DNA]</scope>
    <source>
        <strain evidence="2">DSM 4771</strain>
    </source>
</reference>
<dbReference type="SUPFAM" id="SSF54001">
    <property type="entry name" value="Cysteine proteinases"/>
    <property type="match status" value="1"/>
</dbReference>
<dbReference type="Gene3D" id="3.90.1720.10">
    <property type="entry name" value="endopeptidase domain like (from Nostoc punctiforme)"/>
    <property type="match status" value="1"/>
</dbReference>
<dbReference type="Pfam" id="PF05708">
    <property type="entry name" value="Peptidase_C92"/>
    <property type="match status" value="1"/>
</dbReference>
<dbReference type="OrthoDB" id="2080087at2"/>
<name>A0A1G8WQA6_9BACI</name>
<dbReference type="STRING" id="86666.SAMN04490247_3291"/>
<dbReference type="RefSeq" id="WP_093194911.1">
    <property type="nucleotide sequence ID" value="NZ_FNEV01000018.1"/>
</dbReference>
<dbReference type="AlphaFoldDB" id="A0A1G8WQA6"/>
<dbReference type="EMBL" id="FNEV01000018">
    <property type="protein sequence ID" value="SDJ80562.1"/>
    <property type="molecule type" value="Genomic_DNA"/>
</dbReference>
<proteinExistence type="predicted"/>
<keyword evidence="2" id="KW-1185">Reference proteome</keyword>
<sequence>MKKLITGILTFSAVFLFFKPKRVQAPRYQPEVLPGDLLFSPLGERDSFYIGHVGIVTEDGHVIHSIPKGLKKDNVDRYFNKFKRLTLYRPKNEDAGRQAAAYANRIYEANGQAPYRFFTSLEDTDGDQYCTKLVWQAYYFGAGINLKNYALTKKAIHPEFVKDTRFLDKIGMY</sequence>
<evidence type="ECO:0000313" key="1">
    <source>
        <dbReference type="EMBL" id="SDJ80562.1"/>
    </source>
</evidence>
<evidence type="ECO:0000313" key="2">
    <source>
        <dbReference type="Proteomes" id="UP000199225"/>
    </source>
</evidence>
<dbReference type="Proteomes" id="UP000199225">
    <property type="component" value="Unassembled WGS sequence"/>
</dbReference>
<organism evidence="1 2">
    <name type="scientific">Salimicrobium halophilum</name>
    <dbReference type="NCBI Taxonomy" id="86666"/>
    <lineage>
        <taxon>Bacteria</taxon>
        <taxon>Bacillati</taxon>
        <taxon>Bacillota</taxon>
        <taxon>Bacilli</taxon>
        <taxon>Bacillales</taxon>
        <taxon>Bacillaceae</taxon>
        <taxon>Salimicrobium</taxon>
    </lineage>
</organism>
<gene>
    <name evidence="1" type="ORF">SAMN04490247_3291</name>
</gene>
<dbReference type="InterPro" id="IPR024453">
    <property type="entry name" value="Peptidase_C92"/>
</dbReference>